<dbReference type="AlphaFoldDB" id="A0AAN8U7A8"/>
<dbReference type="Pfam" id="PF04043">
    <property type="entry name" value="PMEI"/>
    <property type="match status" value="1"/>
</dbReference>
<dbReference type="GO" id="GO:0046910">
    <property type="term" value="F:pectinesterase inhibitor activity"/>
    <property type="evidence" value="ECO:0007669"/>
    <property type="project" value="InterPro"/>
</dbReference>
<dbReference type="InterPro" id="IPR006501">
    <property type="entry name" value="Pectinesterase_inhib_dom"/>
</dbReference>
<evidence type="ECO:0000256" key="2">
    <source>
        <dbReference type="ARBA" id="ARBA00023157"/>
    </source>
</evidence>
<dbReference type="Proteomes" id="UP001371456">
    <property type="component" value="Unassembled WGS sequence"/>
</dbReference>
<organism evidence="5 6">
    <name type="scientific">Solanum bulbocastanum</name>
    <name type="common">Wild potato</name>
    <dbReference type="NCBI Taxonomy" id="147425"/>
    <lineage>
        <taxon>Eukaryota</taxon>
        <taxon>Viridiplantae</taxon>
        <taxon>Streptophyta</taxon>
        <taxon>Embryophyta</taxon>
        <taxon>Tracheophyta</taxon>
        <taxon>Spermatophyta</taxon>
        <taxon>Magnoliopsida</taxon>
        <taxon>eudicotyledons</taxon>
        <taxon>Gunneridae</taxon>
        <taxon>Pentapetalae</taxon>
        <taxon>asterids</taxon>
        <taxon>lamiids</taxon>
        <taxon>Solanales</taxon>
        <taxon>Solanaceae</taxon>
        <taxon>Solanoideae</taxon>
        <taxon>Solaneae</taxon>
        <taxon>Solanum</taxon>
    </lineage>
</organism>
<comment type="similarity">
    <text evidence="3">Belongs to the PMEI family.</text>
</comment>
<reference evidence="5 6" key="1">
    <citation type="submission" date="2024-02" db="EMBL/GenBank/DDBJ databases">
        <title>de novo genome assembly of Solanum bulbocastanum strain 11H21.</title>
        <authorList>
            <person name="Hosaka A.J."/>
        </authorList>
    </citation>
    <scope>NUCLEOTIDE SEQUENCE [LARGE SCALE GENOMIC DNA]</scope>
    <source>
        <tissue evidence="5">Young leaves</tissue>
    </source>
</reference>
<comment type="caution">
    <text evidence="5">The sequence shown here is derived from an EMBL/GenBank/DDBJ whole genome shotgun (WGS) entry which is preliminary data.</text>
</comment>
<protein>
    <recommendedName>
        <fullName evidence="4">Pectinesterase inhibitor domain-containing protein</fullName>
    </recommendedName>
</protein>
<accession>A0AAN8U7A8</accession>
<dbReference type="CDD" id="cd15797">
    <property type="entry name" value="PMEI"/>
    <property type="match status" value="1"/>
</dbReference>
<evidence type="ECO:0000259" key="4">
    <source>
        <dbReference type="SMART" id="SM00856"/>
    </source>
</evidence>
<sequence length="128" mass="14347">MLQNDPSISKGDIHGLLSTVLHIAQDNTTSTYKLVKSILKQPIKDPNMKAQLTNCLRNYNDAIDDLKRSNDFFKAIDYENTSLFSSYAVYESLSCNHGFNEVPSQLKQLSEAVQEFCSISALIANNLK</sequence>
<dbReference type="SUPFAM" id="SSF101148">
    <property type="entry name" value="Plant invertase/pectin methylesterase inhibitor"/>
    <property type="match status" value="1"/>
</dbReference>
<proteinExistence type="inferred from homology"/>
<dbReference type="InterPro" id="IPR034086">
    <property type="entry name" value="PMEI_plant"/>
</dbReference>
<dbReference type="PANTHER" id="PTHR36710:SF4">
    <property type="entry name" value="PLANT INVERTASE_PECTIN METHYLESTERASE INHIBITOR SUPERFAMILY PROTEIN"/>
    <property type="match status" value="1"/>
</dbReference>
<evidence type="ECO:0000256" key="1">
    <source>
        <dbReference type="ARBA" id="ARBA00022729"/>
    </source>
</evidence>
<dbReference type="SMART" id="SM00856">
    <property type="entry name" value="PMEI"/>
    <property type="match status" value="1"/>
</dbReference>
<name>A0AAN8U7A8_SOLBU</name>
<keyword evidence="1" id="KW-0732">Signal</keyword>
<dbReference type="PANTHER" id="PTHR36710">
    <property type="entry name" value="PECTINESTERASE INHIBITOR-LIKE"/>
    <property type="match status" value="1"/>
</dbReference>
<keyword evidence="6" id="KW-1185">Reference proteome</keyword>
<feature type="domain" description="Pectinesterase inhibitor" evidence="4">
    <location>
        <begin position="3"/>
        <end position="123"/>
    </location>
</feature>
<evidence type="ECO:0000313" key="6">
    <source>
        <dbReference type="Proteomes" id="UP001371456"/>
    </source>
</evidence>
<dbReference type="Gene3D" id="1.20.140.40">
    <property type="entry name" value="Invertase/pectin methylesterase inhibitor family protein"/>
    <property type="match status" value="1"/>
</dbReference>
<dbReference type="NCBIfam" id="TIGR01614">
    <property type="entry name" value="PME_inhib"/>
    <property type="match status" value="1"/>
</dbReference>
<evidence type="ECO:0000313" key="5">
    <source>
        <dbReference type="EMBL" id="KAK6803288.1"/>
    </source>
</evidence>
<gene>
    <name evidence="5" type="ORF">RDI58_001072</name>
</gene>
<evidence type="ECO:0000256" key="3">
    <source>
        <dbReference type="ARBA" id="ARBA00038471"/>
    </source>
</evidence>
<dbReference type="InterPro" id="IPR052421">
    <property type="entry name" value="PCW_Enzyme_Inhibitor"/>
</dbReference>
<dbReference type="InterPro" id="IPR035513">
    <property type="entry name" value="Invertase/methylesterase_inhib"/>
</dbReference>
<keyword evidence="2" id="KW-1015">Disulfide bond</keyword>
<dbReference type="EMBL" id="JBANQN010000001">
    <property type="protein sequence ID" value="KAK6803288.1"/>
    <property type="molecule type" value="Genomic_DNA"/>
</dbReference>